<keyword evidence="2" id="KW-1185">Reference proteome</keyword>
<protein>
    <recommendedName>
        <fullName evidence="3">Rna-directed dna polymerase from mobile element jockey-like</fullName>
    </recommendedName>
</protein>
<accession>A0A2I0UMY0</accession>
<evidence type="ECO:0008006" key="3">
    <source>
        <dbReference type="Google" id="ProtNLM"/>
    </source>
</evidence>
<gene>
    <name evidence="1" type="ORF">llap_2299</name>
</gene>
<evidence type="ECO:0000313" key="2">
    <source>
        <dbReference type="Proteomes" id="UP000233556"/>
    </source>
</evidence>
<dbReference type="OrthoDB" id="416454at2759"/>
<dbReference type="AlphaFoldDB" id="A0A2I0UMY0"/>
<reference evidence="2" key="2">
    <citation type="submission" date="2017-12" db="EMBL/GenBank/DDBJ databases">
        <title>Genome sequence of the Bar-tailed Godwit (Limosa lapponica baueri).</title>
        <authorList>
            <person name="Lima N.C.B."/>
            <person name="Parody-Merino A.M."/>
            <person name="Battley P.F."/>
            <person name="Fidler A.E."/>
            <person name="Prosdocimi F."/>
        </authorList>
    </citation>
    <scope>NUCLEOTIDE SEQUENCE [LARGE SCALE GENOMIC DNA]</scope>
</reference>
<organism evidence="1 2">
    <name type="scientific">Limosa lapponica baueri</name>
    <dbReference type="NCBI Taxonomy" id="1758121"/>
    <lineage>
        <taxon>Eukaryota</taxon>
        <taxon>Metazoa</taxon>
        <taxon>Chordata</taxon>
        <taxon>Craniata</taxon>
        <taxon>Vertebrata</taxon>
        <taxon>Euteleostomi</taxon>
        <taxon>Archelosauria</taxon>
        <taxon>Archosauria</taxon>
        <taxon>Dinosauria</taxon>
        <taxon>Saurischia</taxon>
        <taxon>Theropoda</taxon>
        <taxon>Coelurosauria</taxon>
        <taxon>Aves</taxon>
        <taxon>Neognathae</taxon>
        <taxon>Neoaves</taxon>
        <taxon>Charadriiformes</taxon>
        <taxon>Scolopacidae</taxon>
        <taxon>Limosa</taxon>
    </lineage>
</organism>
<name>A0A2I0UMY0_LIMLA</name>
<dbReference type="Proteomes" id="UP000233556">
    <property type="component" value="Unassembled WGS sequence"/>
</dbReference>
<evidence type="ECO:0000313" key="1">
    <source>
        <dbReference type="EMBL" id="PKU47397.1"/>
    </source>
</evidence>
<dbReference type="PANTHER" id="PTHR33332">
    <property type="entry name" value="REVERSE TRANSCRIPTASE DOMAIN-CONTAINING PROTEIN"/>
    <property type="match status" value="1"/>
</dbReference>
<sequence>MPEERDAIQKDLDKLEKWAHENFMRFNKAKCRVLHLGRGNSHYRYRLGDKRVAINPAEKDLGVLLDEKLDTSWQRTLAAQKAKHVLGCIKRSMASKSREVILPLYFALVRPHVEYCIQLCSPRHRKDKDLLEWVQRRTTKMIRGLKHFCEERLRELGLFSLEKRLQGDLIASFQ</sequence>
<proteinExistence type="predicted"/>
<reference evidence="2" key="1">
    <citation type="submission" date="2017-11" db="EMBL/GenBank/DDBJ databases">
        <authorList>
            <person name="Lima N.C."/>
            <person name="Parody-Merino A.M."/>
            <person name="Battley P.F."/>
            <person name="Fidler A.E."/>
            <person name="Prosdocimi F."/>
        </authorList>
    </citation>
    <scope>NUCLEOTIDE SEQUENCE [LARGE SCALE GENOMIC DNA]</scope>
</reference>
<dbReference type="EMBL" id="KZ505679">
    <property type="protein sequence ID" value="PKU47397.1"/>
    <property type="molecule type" value="Genomic_DNA"/>
</dbReference>
<dbReference type="PRINTS" id="PR01345">
    <property type="entry name" value="CERVTRCPTASE"/>
</dbReference>